<protein>
    <submittedName>
        <fullName evidence="2">DUF5906 domain-containing protein</fullName>
    </submittedName>
</protein>
<comment type="caution">
    <text evidence="2">The sequence shown here is derived from an EMBL/GenBank/DDBJ whole genome shotgun (WGS) entry which is preliminary data.</text>
</comment>
<gene>
    <name evidence="2" type="ORF">N1032_22465</name>
</gene>
<feature type="domain" description="NrS-1 polymerase-like helicase" evidence="1">
    <location>
        <begin position="39"/>
        <end position="143"/>
    </location>
</feature>
<dbReference type="InterPro" id="IPR027417">
    <property type="entry name" value="P-loop_NTPase"/>
</dbReference>
<sequence>MERFINELSGNDRAKRKLLLEVIGSAFFPHNPSVFTILHSNHSTSGKGSIIEIVKSATKSSRELKDSQVFGVSNRFAMSAIKGVDSVFFDELPMVIDKETTKTIKSFADSKSEQEIEGKGTNQEAVNNSPTIIALTNKELFFHDLDNALEKRLIYLNIEMNKDGVYLFNTKEITQLINNEEGLQYLASEAIKAYAQVFHKDGIRNM</sequence>
<name>A0ABT2H974_9MICO</name>
<dbReference type="Gene3D" id="3.40.50.300">
    <property type="entry name" value="P-loop containing nucleotide triphosphate hydrolases"/>
    <property type="match status" value="1"/>
</dbReference>
<organism evidence="2 3">
    <name type="scientific">Herbiconiux daphne</name>
    <dbReference type="NCBI Taxonomy" id="2970914"/>
    <lineage>
        <taxon>Bacteria</taxon>
        <taxon>Bacillati</taxon>
        <taxon>Actinomycetota</taxon>
        <taxon>Actinomycetes</taxon>
        <taxon>Micrococcales</taxon>
        <taxon>Microbacteriaceae</taxon>
        <taxon>Herbiconiux</taxon>
    </lineage>
</organism>
<dbReference type="Proteomes" id="UP001165586">
    <property type="component" value="Unassembled WGS sequence"/>
</dbReference>
<evidence type="ECO:0000313" key="2">
    <source>
        <dbReference type="EMBL" id="MCS5736501.1"/>
    </source>
</evidence>
<dbReference type="InterPro" id="IPR045455">
    <property type="entry name" value="NrS-1_pol-like_helicase"/>
</dbReference>
<evidence type="ECO:0000259" key="1">
    <source>
        <dbReference type="Pfam" id="PF19263"/>
    </source>
</evidence>
<accession>A0ABT2H974</accession>
<evidence type="ECO:0000313" key="3">
    <source>
        <dbReference type="Proteomes" id="UP001165586"/>
    </source>
</evidence>
<dbReference type="Pfam" id="PF19263">
    <property type="entry name" value="DUF5906"/>
    <property type="match status" value="1"/>
</dbReference>
<dbReference type="EMBL" id="JANLCJ010000040">
    <property type="protein sequence ID" value="MCS5736501.1"/>
    <property type="molecule type" value="Genomic_DNA"/>
</dbReference>
<dbReference type="RefSeq" id="WP_259542515.1">
    <property type="nucleotide sequence ID" value="NZ_JANLCJ010000040.1"/>
</dbReference>
<reference evidence="2" key="1">
    <citation type="submission" date="2022-08" db="EMBL/GenBank/DDBJ databases">
        <authorList>
            <person name="Deng Y."/>
            <person name="Han X.-F."/>
            <person name="Zhang Y.-Q."/>
        </authorList>
    </citation>
    <scope>NUCLEOTIDE SEQUENCE</scope>
    <source>
        <strain evidence="2">CPCC 203386</strain>
    </source>
</reference>
<keyword evidence="3" id="KW-1185">Reference proteome</keyword>
<proteinExistence type="predicted"/>
<feature type="non-terminal residue" evidence="2">
    <location>
        <position position="206"/>
    </location>
</feature>